<evidence type="ECO:0000256" key="2">
    <source>
        <dbReference type="SAM" id="SignalP"/>
    </source>
</evidence>
<evidence type="ECO:0000313" key="5">
    <source>
        <dbReference type="Proteomes" id="UP000007801"/>
    </source>
</evidence>
<organism evidence="4 5">
    <name type="scientific">Drosophila ananassae</name>
    <name type="common">Fruit fly</name>
    <dbReference type="NCBI Taxonomy" id="7217"/>
    <lineage>
        <taxon>Eukaryota</taxon>
        <taxon>Metazoa</taxon>
        <taxon>Ecdysozoa</taxon>
        <taxon>Arthropoda</taxon>
        <taxon>Hexapoda</taxon>
        <taxon>Insecta</taxon>
        <taxon>Pterygota</taxon>
        <taxon>Neoptera</taxon>
        <taxon>Endopterygota</taxon>
        <taxon>Diptera</taxon>
        <taxon>Brachycera</taxon>
        <taxon>Muscomorpha</taxon>
        <taxon>Ephydroidea</taxon>
        <taxon>Drosophilidae</taxon>
        <taxon>Drosophila</taxon>
        <taxon>Sophophora</taxon>
    </lineage>
</organism>
<evidence type="ECO:0000313" key="4">
    <source>
        <dbReference type="EMBL" id="EDV39677.1"/>
    </source>
</evidence>
<feature type="signal peptide" evidence="2">
    <location>
        <begin position="1"/>
        <end position="21"/>
    </location>
</feature>
<keyword evidence="2" id="KW-0732">Signal</keyword>
<proteinExistence type="predicted"/>
<reference evidence="4 5" key="1">
    <citation type="journal article" date="2007" name="Nature">
        <title>Evolution of genes and genomes on the Drosophila phylogeny.</title>
        <authorList>
            <consortium name="Drosophila 12 Genomes Consortium"/>
            <person name="Clark A.G."/>
            <person name="Eisen M.B."/>
            <person name="Smith D.R."/>
            <person name="Bergman C.M."/>
            <person name="Oliver B."/>
            <person name="Markow T.A."/>
            <person name="Kaufman T.C."/>
            <person name="Kellis M."/>
            <person name="Gelbart W."/>
            <person name="Iyer V.N."/>
            <person name="Pollard D.A."/>
            <person name="Sackton T.B."/>
            <person name="Larracuente A.M."/>
            <person name="Singh N.D."/>
            <person name="Abad J.P."/>
            <person name="Abt D.N."/>
            <person name="Adryan B."/>
            <person name="Aguade M."/>
            <person name="Akashi H."/>
            <person name="Anderson W.W."/>
            <person name="Aquadro C.F."/>
            <person name="Ardell D.H."/>
            <person name="Arguello R."/>
            <person name="Artieri C.G."/>
            <person name="Barbash D.A."/>
            <person name="Barker D."/>
            <person name="Barsanti P."/>
            <person name="Batterham P."/>
            <person name="Batzoglou S."/>
            <person name="Begun D."/>
            <person name="Bhutkar A."/>
            <person name="Blanco E."/>
            <person name="Bosak S.A."/>
            <person name="Bradley R.K."/>
            <person name="Brand A.D."/>
            <person name="Brent M.R."/>
            <person name="Brooks A.N."/>
            <person name="Brown R.H."/>
            <person name="Butlin R.K."/>
            <person name="Caggese C."/>
            <person name="Calvi B.R."/>
            <person name="Bernardo de Carvalho A."/>
            <person name="Caspi A."/>
            <person name="Castrezana S."/>
            <person name="Celniker S.E."/>
            <person name="Chang J.L."/>
            <person name="Chapple C."/>
            <person name="Chatterji S."/>
            <person name="Chinwalla A."/>
            <person name="Civetta A."/>
            <person name="Clifton S.W."/>
            <person name="Comeron J.M."/>
            <person name="Costello J.C."/>
            <person name="Coyne J.A."/>
            <person name="Daub J."/>
            <person name="David R.G."/>
            <person name="Delcher A.L."/>
            <person name="Delehaunty K."/>
            <person name="Do C.B."/>
            <person name="Ebling H."/>
            <person name="Edwards K."/>
            <person name="Eickbush T."/>
            <person name="Evans J.D."/>
            <person name="Filipski A."/>
            <person name="Findeiss S."/>
            <person name="Freyhult E."/>
            <person name="Fulton L."/>
            <person name="Fulton R."/>
            <person name="Garcia A.C."/>
            <person name="Gardiner A."/>
            <person name="Garfield D.A."/>
            <person name="Garvin B.E."/>
            <person name="Gibson G."/>
            <person name="Gilbert D."/>
            <person name="Gnerre S."/>
            <person name="Godfrey J."/>
            <person name="Good R."/>
            <person name="Gotea V."/>
            <person name="Gravely B."/>
            <person name="Greenberg A.J."/>
            <person name="Griffiths-Jones S."/>
            <person name="Gross S."/>
            <person name="Guigo R."/>
            <person name="Gustafson E.A."/>
            <person name="Haerty W."/>
            <person name="Hahn M.W."/>
            <person name="Halligan D.L."/>
            <person name="Halpern A.L."/>
            <person name="Halter G.M."/>
            <person name="Han M.V."/>
            <person name="Heger A."/>
            <person name="Hillier L."/>
            <person name="Hinrichs A.S."/>
            <person name="Holmes I."/>
            <person name="Hoskins R.A."/>
            <person name="Hubisz M.J."/>
            <person name="Hultmark D."/>
            <person name="Huntley M.A."/>
            <person name="Jaffe D.B."/>
            <person name="Jagadeeshan S."/>
            <person name="Jeck W.R."/>
            <person name="Johnson J."/>
            <person name="Jones C.D."/>
            <person name="Jordan W.C."/>
            <person name="Karpen G.H."/>
            <person name="Kataoka E."/>
            <person name="Keightley P.D."/>
            <person name="Kheradpour P."/>
            <person name="Kirkness E.F."/>
            <person name="Koerich L.B."/>
            <person name="Kristiansen K."/>
            <person name="Kudrna D."/>
            <person name="Kulathinal R.J."/>
            <person name="Kumar S."/>
            <person name="Kwok R."/>
            <person name="Lander E."/>
            <person name="Langley C.H."/>
            <person name="Lapoint R."/>
            <person name="Lazzaro B.P."/>
            <person name="Lee S.J."/>
            <person name="Levesque L."/>
            <person name="Li R."/>
            <person name="Lin C.F."/>
            <person name="Lin M.F."/>
            <person name="Lindblad-Toh K."/>
            <person name="Llopart A."/>
            <person name="Long M."/>
            <person name="Low L."/>
            <person name="Lozovsky E."/>
            <person name="Lu J."/>
            <person name="Luo M."/>
            <person name="Machado C.A."/>
            <person name="Makalowski W."/>
            <person name="Marzo M."/>
            <person name="Matsuda M."/>
            <person name="Matzkin L."/>
            <person name="McAllister B."/>
            <person name="McBride C.S."/>
            <person name="McKernan B."/>
            <person name="McKernan K."/>
            <person name="Mendez-Lago M."/>
            <person name="Minx P."/>
            <person name="Mollenhauer M.U."/>
            <person name="Montooth K."/>
            <person name="Mount S.M."/>
            <person name="Mu X."/>
            <person name="Myers E."/>
            <person name="Negre B."/>
            <person name="Newfeld S."/>
            <person name="Nielsen R."/>
            <person name="Noor M.A."/>
            <person name="O'Grady P."/>
            <person name="Pachter L."/>
            <person name="Papaceit M."/>
            <person name="Parisi M.J."/>
            <person name="Parisi M."/>
            <person name="Parts L."/>
            <person name="Pedersen J.S."/>
            <person name="Pesole G."/>
            <person name="Phillippy A.M."/>
            <person name="Ponting C.P."/>
            <person name="Pop M."/>
            <person name="Porcelli D."/>
            <person name="Powell J.R."/>
            <person name="Prohaska S."/>
            <person name="Pruitt K."/>
            <person name="Puig M."/>
            <person name="Quesneville H."/>
            <person name="Ram K.R."/>
            <person name="Rand D."/>
            <person name="Rasmussen M.D."/>
            <person name="Reed L.K."/>
            <person name="Reenan R."/>
            <person name="Reily A."/>
            <person name="Remington K.A."/>
            <person name="Rieger T.T."/>
            <person name="Ritchie M.G."/>
            <person name="Robin C."/>
            <person name="Rogers Y.H."/>
            <person name="Rohde C."/>
            <person name="Rozas J."/>
            <person name="Rubenfield M.J."/>
            <person name="Ruiz A."/>
            <person name="Russo S."/>
            <person name="Salzberg S.L."/>
            <person name="Sanchez-Gracia A."/>
            <person name="Saranga D.J."/>
            <person name="Sato H."/>
            <person name="Schaeffer S.W."/>
            <person name="Schatz M.C."/>
            <person name="Schlenke T."/>
            <person name="Schwartz R."/>
            <person name="Segarra C."/>
            <person name="Singh R.S."/>
            <person name="Sirot L."/>
            <person name="Sirota M."/>
            <person name="Sisneros N.B."/>
            <person name="Smith C.D."/>
            <person name="Smith T.F."/>
            <person name="Spieth J."/>
            <person name="Stage D.E."/>
            <person name="Stark A."/>
            <person name="Stephan W."/>
            <person name="Strausberg R.L."/>
            <person name="Strempel S."/>
            <person name="Sturgill D."/>
            <person name="Sutton G."/>
            <person name="Sutton G.G."/>
            <person name="Tao W."/>
            <person name="Teichmann S."/>
            <person name="Tobari Y.N."/>
            <person name="Tomimura Y."/>
            <person name="Tsolas J.M."/>
            <person name="Valente V.L."/>
            <person name="Venter E."/>
            <person name="Venter J.C."/>
            <person name="Vicario S."/>
            <person name="Vieira F.G."/>
            <person name="Vilella A.J."/>
            <person name="Villasante A."/>
            <person name="Walenz B."/>
            <person name="Wang J."/>
            <person name="Wasserman M."/>
            <person name="Watts T."/>
            <person name="Wilson D."/>
            <person name="Wilson R.K."/>
            <person name="Wing R.A."/>
            <person name="Wolfner M.F."/>
            <person name="Wong A."/>
            <person name="Wong G.K."/>
            <person name="Wu C.I."/>
            <person name="Wu G."/>
            <person name="Yamamoto D."/>
            <person name="Yang H.P."/>
            <person name="Yang S.P."/>
            <person name="Yorke J.A."/>
            <person name="Yoshida K."/>
            <person name="Zdobnov E."/>
            <person name="Zhang P."/>
            <person name="Zhang Y."/>
            <person name="Zimin A.V."/>
            <person name="Baldwin J."/>
            <person name="Abdouelleil A."/>
            <person name="Abdulkadir J."/>
            <person name="Abebe A."/>
            <person name="Abera B."/>
            <person name="Abreu J."/>
            <person name="Acer S.C."/>
            <person name="Aftuck L."/>
            <person name="Alexander A."/>
            <person name="An P."/>
            <person name="Anderson E."/>
            <person name="Anderson S."/>
            <person name="Arachi H."/>
            <person name="Azer M."/>
            <person name="Bachantsang P."/>
            <person name="Barry A."/>
            <person name="Bayul T."/>
            <person name="Berlin A."/>
            <person name="Bessette D."/>
            <person name="Bloom T."/>
            <person name="Blye J."/>
            <person name="Boguslavskiy L."/>
            <person name="Bonnet C."/>
            <person name="Boukhgalter B."/>
            <person name="Bourzgui I."/>
            <person name="Brown A."/>
            <person name="Cahill P."/>
            <person name="Channer S."/>
            <person name="Cheshatsang Y."/>
            <person name="Chuda L."/>
            <person name="Citroen M."/>
            <person name="Collymore A."/>
            <person name="Cooke P."/>
            <person name="Costello M."/>
            <person name="D'Aco K."/>
            <person name="Daza R."/>
            <person name="De Haan G."/>
            <person name="DeGray S."/>
            <person name="DeMaso C."/>
            <person name="Dhargay N."/>
            <person name="Dooley K."/>
            <person name="Dooley E."/>
            <person name="Doricent M."/>
            <person name="Dorje P."/>
            <person name="Dorjee K."/>
            <person name="Dupes A."/>
            <person name="Elong R."/>
            <person name="Falk J."/>
            <person name="Farina A."/>
            <person name="Faro S."/>
            <person name="Ferguson D."/>
            <person name="Fisher S."/>
            <person name="Foley C.D."/>
            <person name="Franke A."/>
            <person name="Friedrich D."/>
            <person name="Gadbois L."/>
            <person name="Gearin G."/>
            <person name="Gearin C.R."/>
            <person name="Giannoukos G."/>
            <person name="Goode T."/>
            <person name="Graham J."/>
            <person name="Grandbois E."/>
            <person name="Grewal S."/>
            <person name="Gyaltsen K."/>
            <person name="Hafez N."/>
            <person name="Hagos B."/>
            <person name="Hall J."/>
            <person name="Henson C."/>
            <person name="Hollinger A."/>
            <person name="Honan T."/>
            <person name="Huard M.D."/>
            <person name="Hughes L."/>
            <person name="Hurhula B."/>
            <person name="Husby M.E."/>
            <person name="Kamat A."/>
            <person name="Kanga B."/>
            <person name="Kashin S."/>
            <person name="Khazanovich D."/>
            <person name="Kisner P."/>
            <person name="Lance K."/>
            <person name="Lara M."/>
            <person name="Lee W."/>
            <person name="Lennon N."/>
            <person name="Letendre F."/>
            <person name="LeVine R."/>
            <person name="Lipovsky A."/>
            <person name="Liu X."/>
            <person name="Liu J."/>
            <person name="Liu S."/>
            <person name="Lokyitsang T."/>
            <person name="Lokyitsang Y."/>
            <person name="Lubonja R."/>
            <person name="Lui A."/>
            <person name="MacDonald P."/>
            <person name="Magnisalis V."/>
            <person name="Maru K."/>
            <person name="Matthews C."/>
            <person name="McCusker W."/>
            <person name="McDonough S."/>
            <person name="Mehta T."/>
            <person name="Meldrim J."/>
            <person name="Meneus L."/>
            <person name="Mihai O."/>
            <person name="Mihalev A."/>
            <person name="Mihova T."/>
            <person name="Mittelman R."/>
            <person name="Mlenga V."/>
            <person name="Montmayeur A."/>
            <person name="Mulrain L."/>
            <person name="Navidi A."/>
            <person name="Naylor J."/>
            <person name="Negash T."/>
            <person name="Nguyen T."/>
            <person name="Nguyen N."/>
            <person name="Nicol R."/>
            <person name="Norbu C."/>
            <person name="Norbu N."/>
            <person name="Novod N."/>
            <person name="O'Neill B."/>
            <person name="Osman S."/>
            <person name="Markiewicz E."/>
            <person name="Oyono O.L."/>
            <person name="Patti C."/>
            <person name="Phunkhang P."/>
            <person name="Pierre F."/>
            <person name="Priest M."/>
            <person name="Raghuraman S."/>
            <person name="Rege F."/>
            <person name="Reyes R."/>
            <person name="Rise C."/>
            <person name="Rogov P."/>
            <person name="Ross K."/>
            <person name="Ryan E."/>
            <person name="Settipalli S."/>
            <person name="Shea T."/>
            <person name="Sherpa N."/>
            <person name="Shi L."/>
            <person name="Shih D."/>
            <person name="Sparrow T."/>
            <person name="Spaulding J."/>
            <person name="Stalker J."/>
            <person name="Stange-Thomann N."/>
            <person name="Stavropoulos S."/>
            <person name="Stone C."/>
            <person name="Strader C."/>
            <person name="Tesfaye S."/>
            <person name="Thomson T."/>
            <person name="Thoulutsang Y."/>
            <person name="Thoulutsang D."/>
            <person name="Topham K."/>
            <person name="Topping I."/>
            <person name="Tsamla T."/>
            <person name="Vassiliev H."/>
            <person name="Vo A."/>
            <person name="Wangchuk T."/>
            <person name="Wangdi T."/>
            <person name="Weiand M."/>
            <person name="Wilkinson J."/>
            <person name="Wilson A."/>
            <person name="Yadav S."/>
            <person name="Young G."/>
            <person name="Yu Q."/>
            <person name="Zembek L."/>
            <person name="Zhong D."/>
            <person name="Zimmer A."/>
            <person name="Zwirko Z."/>
            <person name="Jaffe D.B."/>
            <person name="Alvarez P."/>
            <person name="Brockman W."/>
            <person name="Butler J."/>
            <person name="Chin C."/>
            <person name="Gnerre S."/>
            <person name="Grabherr M."/>
            <person name="Kleber M."/>
            <person name="Mauceli E."/>
            <person name="MacCallum I."/>
        </authorList>
    </citation>
    <scope>NUCLEOTIDE SEQUENCE [LARGE SCALE GENOMIC DNA]</scope>
    <source>
        <strain evidence="5">Tucson 14024-0371.13</strain>
    </source>
</reference>
<dbReference type="PROSITE" id="PS50940">
    <property type="entry name" value="CHIT_BIND_II"/>
    <property type="match status" value="1"/>
</dbReference>
<feature type="domain" description="Chitin-binding type-2" evidence="3">
    <location>
        <begin position="254"/>
        <end position="320"/>
    </location>
</feature>
<sequence length="320" mass="33135">MELLKLVAALGVLLAPVAVKATCNQCSDGHTCVSRTQFQFCDNPSVDQTIVYECPEDTPVCVDYGAICFPESDGIVAGCGDTSNCGVCSNDETFACTSRTTFALCSGGAVTANNINCTEDYVCSVSGAATGSPCISRCSATDGDICDVVLTNNEDNATTTTADPISTTTLDPLSTTTTDPSSTTTTDTTDPSSTTTTDTTDSSSTTTTDGSTITTTTSDANSTLSTDTSSDSTTEPATTTTVTTTITPPDFNEQTYCQGISAVGRYPIPNDTVCTSYVYCVYRGGSWSGLVYQCPATKPYFNANDFNCGTVQPTSAGCLL</sequence>
<dbReference type="PhylomeDB" id="B3M5Y7"/>
<name>B3M5Y7_DROAN</name>
<dbReference type="GO" id="GO:0005576">
    <property type="term" value="C:extracellular region"/>
    <property type="evidence" value="ECO:0007669"/>
    <property type="project" value="InterPro"/>
</dbReference>
<dbReference type="HOGENOM" id="CLU_071692_0_0_1"/>
<dbReference type="OrthoDB" id="7862784at2759"/>
<dbReference type="KEGG" id="dan:6506989"/>
<dbReference type="GeneID" id="6506989"/>
<accession>B3M5Y7</accession>
<feature type="chain" id="PRO_5002789640" description="Chitin-binding type-2 domain-containing protein" evidence="2">
    <location>
        <begin position="22"/>
        <end position="320"/>
    </location>
</feature>
<dbReference type="InterPro" id="IPR002557">
    <property type="entry name" value="Chitin-bd_dom"/>
</dbReference>
<dbReference type="OMA" id="SIRNCNA"/>
<dbReference type="EMBL" id="CH902618">
    <property type="protein sequence ID" value="EDV39677.1"/>
    <property type="molecule type" value="Genomic_DNA"/>
</dbReference>
<gene>
    <name evidence="4" type="primary">Dana\GF24356</name>
    <name evidence="4" type="synonym">dana_GLEANR_9084</name>
    <name evidence="4" type="ORF">GF24356</name>
</gene>
<evidence type="ECO:0000259" key="3">
    <source>
        <dbReference type="PROSITE" id="PS50940"/>
    </source>
</evidence>
<evidence type="ECO:0000256" key="1">
    <source>
        <dbReference type="SAM" id="MobiDB-lite"/>
    </source>
</evidence>
<dbReference type="InParanoid" id="B3M5Y7"/>
<dbReference type="GO" id="GO:0008061">
    <property type="term" value="F:chitin binding"/>
    <property type="evidence" value="ECO:0007669"/>
    <property type="project" value="InterPro"/>
</dbReference>
<dbReference type="Proteomes" id="UP000007801">
    <property type="component" value="Unassembled WGS sequence"/>
</dbReference>
<dbReference type="AlphaFoldDB" id="B3M5Y7"/>
<protein>
    <recommendedName>
        <fullName evidence="3">Chitin-binding type-2 domain-containing protein</fullName>
    </recommendedName>
</protein>
<feature type="region of interest" description="Disordered" evidence="1">
    <location>
        <begin position="157"/>
        <end position="246"/>
    </location>
</feature>
<keyword evidence="5" id="KW-1185">Reference proteome</keyword>